<dbReference type="Proteomes" id="UP000507470">
    <property type="component" value="Unassembled WGS sequence"/>
</dbReference>
<accession>A0A6J8CUM7</accession>
<sequence length="204" mass="24219">MNQVNTIQHHKIGRAETHNYVYQQNYHQPQRHTNQQFNHDAQIQSMPDNQMQNSSQESLKQNVPVHQVQNQCQLKHNRQPPNYLHQMKNYPTNTCIPVNYQQPVVKSANQLPTQSMEHQNIHRAEATCDSRNINKQTISRTTTIQSEQSQTNPLKYNFSSRKKASHTKKNGKKISQNRRQCEKQYTSIIYFFLEMRRTSRYLQI</sequence>
<keyword evidence="3" id="KW-1185">Reference proteome</keyword>
<dbReference type="AlphaFoldDB" id="A0A6J8CUM7"/>
<evidence type="ECO:0000313" key="2">
    <source>
        <dbReference type="EMBL" id="CAC5398612.1"/>
    </source>
</evidence>
<protein>
    <submittedName>
        <fullName evidence="2">Uncharacterized protein</fullName>
    </submittedName>
</protein>
<reference evidence="2 3" key="1">
    <citation type="submission" date="2020-06" db="EMBL/GenBank/DDBJ databases">
        <authorList>
            <person name="Li R."/>
            <person name="Bekaert M."/>
        </authorList>
    </citation>
    <scope>NUCLEOTIDE SEQUENCE [LARGE SCALE GENOMIC DNA]</scope>
    <source>
        <strain evidence="3">wild</strain>
    </source>
</reference>
<proteinExistence type="predicted"/>
<gene>
    <name evidence="2" type="ORF">MCOR_32977</name>
</gene>
<organism evidence="2 3">
    <name type="scientific">Mytilus coruscus</name>
    <name type="common">Sea mussel</name>
    <dbReference type="NCBI Taxonomy" id="42192"/>
    <lineage>
        <taxon>Eukaryota</taxon>
        <taxon>Metazoa</taxon>
        <taxon>Spiralia</taxon>
        <taxon>Lophotrochozoa</taxon>
        <taxon>Mollusca</taxon>
        <taxon>Bivalvia</taxon>
        <taxon>Autobranchia</taxon>
        <taxon>Pteriomorphia</taxon>
        <taxon>Mytilida</taxon>
        <taxon>Mytiloidea</taxon>
        <taxon>Mytilidae</taxon>
        <taxon>Mytilinae</taxon>
        <taxon>Mytilus</taxon>
    </lineage>
</organism>
<name>A0A6J8CUM7_MYTCO</name>
<feature type="region of interest" description="Disordered" evidence="1">
    <location>
        <begin position="159"/>
        <end position="179"/>
    </location>
</feature>
<evidence type="ECO:0000313" key="3">
    <source>
        <dbReference type="Proteomes" id="UP000507470"/>
    </source>
</evidence>
<evidence type="ECO:0000256" key="1">
    <source>
        <dbReference type="SAM" id="MobiDB-lite"/>
    </source>
</evidence>
<feature type="compositionally biased region" description="Basic residues" evidence="1">
    <location>
        <begin position="160"/>
        <end position="176"/>
    </location>
</feature>
<dbReference type="EMBL" id="CACVKT020005964">
    <property type="protein sequence ID" value="CAC5398612.1"/>
    <property type="molecule type" value="Genomic_DNA"/>
</dbReference>